<dbReference type="PANTHER" id="PTHR15549:SF33">
    <property type="entry name" value="MEMBRANE PROTEIN WSC4, PUTATIVE (AFU_ORTHOLOGUE AFUA_5G09020)-RELATED"/>
    <property type="match status" value="1"/>
</dbReference>
<organism evidence="8 9">
    <name type="scientific">Stemphylium lycopersici</name>
    <name type="common">Tomato gray leaf spot disease fungus</name>
    <name type="synonym">Thyrospora lycopersici</name>
    <dbReference type="NCBI Taxonomy" id="183478"/>
    <lineage>
        <taxon>Eukaryota</taxon>
        <taxon>Fungi</taxon>
        <taxon>Dikarya</taxon>
        <taxon>Ascomycota</taxon>
        <taxon>Pezizomycotina</taxon>
        <taxon>Dothideomycetes</taxon>
        <taxon>Pleosporomycetidae</taxon>
        <taxon>Pleosporales</taxon>
        <taxon>Pleosporineae</taxon>
        <taxon>Pleosporaceae</taxon>
        <taxon>Stemphylium</taxon>
    </lineage>
</organism>
<keyword evidence="3 6" id="KW-1133">Transmembrane helix</keyword>
<dbReference type="AlphaFoldDB" id="A0A364N8C3"/>
<keyword evidence="7" id="KW-0732">Signal</keyword>
<accession>A0A364N8C3</accession>
<dbReference type="GO" id="GO:0071944">
    <property type="term" value="C:cell periphery"/>
    <property type="evidence" value="ECO:0007669"/>
    <property type="project" value="UniProtKB-ARBA"/>
</dbReference>
<feature type="transmembrane region" description="Helical" evidence="6">
    <location>
        <begin position="220"/>
        <end position="243"/>
    </location>
</feature>
<dbReference type="PANTHER" id="PTHR15549">
    <property type="entry name" value="PAIRED IMMUNOGLOBULIN-LIKE TYPE 2 RECEPTOR"/>
    <property type="match status" value="1"/>
</dbReference>
<gene>
    <name evidence="8" type="ORF">DDE83_003277</name>
</gene>
<evidence type="ECO:0000256" key="3">
    <source>
        <dbReference type="ARBA" id="ARBA00022989"/>
    </source>
</evidence>
<dbReference type="InterPro" id="IPR051694">
    <property type="entry name" value="Immunoregulatory_rcpt-like"/>
</dbReference>
<evidence type="ECO:0000256" key="5">
    <source>
        <dbReference type="SAM" id="MobiDB-lite"/>
    </source>
</evidence>
<dbReference type="EMBL" id="QGDH01000036">
    <property type="protein sequence ID" value="RAR13413.1"/>
    <property type="molecule type" value="Genomic_DNA"/>
</dbReference>
<feature type="signal peptide" evidence="7">
    <location>
        <begin position="1"/>
        <end position="21"/>
    </location>
</feature>
<comment type="caution">
    <text evidence="8">The sequence shown here is derived from an EMBL/GenBank/DDBJ whole genome shotgun (WGS) entry which is preliminary data.</text>
</comment>
<evidence type="ECO:0000256" key="6">
    <source>
        <dbReference type="SAM" id="Phobius"/>
    </source>
</evidence>
<feature type="region of interest" description="Disordered" evidence="5">
    <location>
        <begin position="171"/>
        <end position="214"/>
    </location>
</feature>
<dbReference type="Proteomes" id="UP000249619">
    <property type="component" value="Unassembled WGS sequence"/>
</dbReference>
<dbReference type="STRING" id="183478.A0A364N8C3"/>
<feature type="region of interest" description="Disordered" evidence="5">
    <location>
        <begin position="251"/>
        <end position="270"/>
    </location>
</feature>
<keyword evidence="2 6" id="KW-0812">Transmembrane</keyword>
<dbReference type="OrthoDB" id="3945612at2759"/>
<reference evidence="9" key="1">
    <citation type="submission" date="2018-05" db="EMBL/GenBank/DDBJ databases">
        <title>Draft genome sequence of Stemphylium lycopersici strain CIDEFI 213.</title>
        <authorList>
            <person name="Medina R."/>
            <person name="Franco M.E.E."/>
            <person name="Lucentini C.G."/>
            <person name="Saparrat M.C.N."/>
            <person name="Balatti P.A."/>
        </authorList>
    </citation>
    <scope>NUCLEOTIDE SEQUENCE [LARGE SCALE GENOMIC DNA]</scope>
    <source>
        <strain evidence="9">CIDEFI 213</strain>
    </source>
</reference>
<evidence type="ECO:0000256" key="1">
    <source>
        <dbReference type="ARBA" id="ARBA00004167"/>
    </source>
</evidence>
<keyword evidence="4 6" id="KW-0472">Membrane</keyword>
<evidence type="ECO:0000256" key="2">
    <source>
        <dbReference type="ARBA" id="ARBA00022692"/>
    </source>
</evidence>
<evidence type="ECO:0000256" key="7">
    <source>
        <dbReference type="SAM" id="SignalP"/>
    </source>
</evidence>
<feature type="chain" id="PRO_5016745422" evidence="7">
    <location>
        <begin position="22"/>
        <end position="319"/>
    </location>
</feature>
<name>A0A364N8C3_STELY</name>
<proteinExistence type="predicted"/>
<dbReference type="GO" id="GO:0016020">
    <property type="term" value="C:membrane"/>
    <property type="evidence" value="ECO:0007669"/>
    <property type="project" value="UniProtKB-SubCell"/>
</dbReference>
<protein>
    <submittedName>
        <fullName evidence="8">Uncharacterized protein</fullName>
    </submittedName>
</protein>
<evidence type="ECO:0000313" key="8">
    <source>
        <dbReference type="EMBL" id="RAR13413.1"/>
    </source>
</evidence>
<keyword evidence="9" id="KW-1185">Reference proteome</keyword>
<comment type="subcellular location">
    <subcellularLocation>
        <location evidence="1">Membrane</location>
        <topology evidence="1">Single-pass membrane protein</topology>
    </subcellularLocation>
</comment>
<evidence type="ECO:0000313" key="9">
    <source>
        <dbReference type="Proteomes" id="UP000249619"/>
    </source>
</evidence>
<sequence length="319" mass="33047">MHRDVFSTTWLVLFNVLPVRAAFSEFFFAGNNGSSNALKTCPDSGFECAPPSICSFDDRTENYYCCIPAFEDAVCWGPSEGCNGGDSTTPAGNQQACGSGINTFCCLESSEVCTESANQINICWSRLNNPLASLNASAINETAQSLESARPSAATYAISLSVLQSLTSTTATPSSASQSSLDISPTASVTSAARPTTTAASFPSASAATEDSDSGISGGAIGGIVGGVIGGLAIFGLAGIFLWRKRKNDKGRNPYEPANSDNGGGALYSLGPRTEMDSNQAYVEAPVTEKYGHAINPVVEVPADRAPAELPVTGPTYGR</sequence>
<feature type="compositionally biased region" description="Low complexity" evidence="5">
    <location>
        <begin position="171"/>
        <end position="209"/>
    </location>
</feature>
<evidence type="ECO:0000256" key="4">
    <source>
        <dbReference type="ARBA" id="ARBA00023136"/>
    </source>
</evidence>